<dbReference type="AlphaFoldDB" id="A0A067D2W4"/>
<dbReference type="PANTHER" id="PTHR39112:SF1">
    <property type="entry name" value="PROTEIN RALF-LIKE 27"/>
    <property type="match status" value="1"/>
</dbReference>
<dbReference type="InterPro" id="IPR008801">
    <property type="entry name" value="RALF"/>
</dbReference>
<organism evidence="7 8">
    <name type="scientific">Citrus sinensis</name>
    <name type="common">Sweet orange</name>
    <name type="synonym">Citrus aurantium var. sinensis</name>
    <dbReference type="NCBI Taxonomy" id="2711"/>
    <lineage>
        <taxon>Eukaryota</taxon>
        <taxon>Viridiplantae</taxon>
        <taxon>Streptophyta</taxon>
        <taxon>Embryophyta</taxon>
        <taxon>Tracheophyta</taxon>
        <taxon>Spermatophyta</taxon>
        <taxon>Magnoliopsida</taxon>
        <taxon>eudicotyledons</taxon>
        <taxon>Gunneridae</taxon>
        <taxon>Pentapetalae</taxon>
        <taxon>rosids</taxon>
        <taxon>malvids</taxon>
        <taxon>Sapindales</taxon>
        <taxon>Rutaceae</taxon>
        <taxon>Aurantioideae</taxon>
        <taxon>Citrus</taxon>
    </lineage>
</organism>
<name>A0A067D2W4_CITSI</name>
<keyword evidence="5" id="KW-0732">Signal</keyword>
<evidence type="ECO:0000256" key="6">
    <source>
        <dbReference type="ARBA" id="ARBA00023157"/>
    </source>
</evidence>
<sequence length="120" mass="13088">MIISRPLCLRRFSSAPVLVVILLFSCIYIINNTSVAAASVSLKDNIAMMNIIIAGSEEVLMESEVSHRLLAASGGDPISYRSLEKPPFCDAKIYGNCIKPISGNNRRPCTYYNTCKRGGS</sequence>
<evidence type="ECO:0000256" key="1">
    <source>
        <dbReference type="ARBA" id="ARBA00004613"/>
    </source>
</evidence>
<dbReference type="GO" id="GO:0040008">
    <property type="term" value="P:regulation of growth"/>
    <property type="evidence" value="ECO:0007669"/>
    <property type="project" value="UniProtKB-ARBA"/>
</dbReference>
<proteinExistence type="inferred from homology"/>
<gene>
    <name evidence="7" type="ORF">CISIN_1g033387mg</name>
</gene>
<evidence type="ECO:0000313" key="8">
    <source>
        <dbReference type="Proteomes" id="UP000027120"/>
    </source>
</evidence>
<accession>A0A067D2W4</accession>
<dbReference type="EMBL" id="KK791800">
    <property type="protein sequence ID" value="KDO37133.1"/>
    <property type="molecule type" value="Genomic_DNA"/>
</dbReference>
<keyword evidence="3" id="KW-0964">Secreted</keyword>
<keyword evidence="4" id="KW-0372">Hormone</keyword>
<evidence type="ECO:0000256" key="5">
    <source>
        <dbReference type="ARBA" id="ARBA00022729"/>
    </source>
</evidence>
<reference evidence="7 8" key="1">
    <citation type="submission" date="2014-04" db="EMBL/GenBank/DDBJ databases">
        <authorList>
            <consortium name="International Citrus Genome Consortium"/>
            <person name="Gmitter F."/>
            <person name="Chen C."/>
            <person name="Farmerie W."/>
            <person name="Harkins T."/>
            <person name="Desany B."/>
            <person name="Mohiuddin M."/>
            <person name="Kodira C."/>
            <person name="Borodovsky M."/>
            <person name="Lomsadze A."/>
            <person name="Burns P."/>
            <person name="Jenkins J."/>
            <person name="Prochnik S."/>
            <person name="Shu S."/>
            <person name="Chapman J."/>
            <person name="Pitluck S."/>
            <person name="Schmutz J."/>
            <person name="Rokhsar D."/>
        </authorList>
    </citation>
    <scope>NUCLEOTIDE SEQUENCE</scope>
</reference>
<keyword evidence="6" id="KW-1015">Disulfide bond</keyword>
<dbReference type="PROSITE" id="PS51257">
    <property type="entry name" value="PROKAR_LIPOPROTEIN"/>
    <property type="match status" value="1"/>
</dbReference>
<keyword evidence="8" id="KW-1185">Reference proteome</keyword>
<dbReference type="GO" id="GO:0005179">
    <property type="term" value="F:hormone activity"/>
    <property type="evidence" value="ECO:0007669"/>
    <property type="project" value="UniProtKB-KW"/>
</dbReference>
<comment type="similarity">
    <text evidence="2">Belongs to the plant rapid alkalinization factor (RALF) family.</text>
</comment>
<evidence type="ECO:0000313" key="7">
    <source>
        <dbReference type="EMBL" id="KDO37133.1"/>
    </source>
</evidence>
<evidence type="ECO:0000256" key="4">
    <source>
        <dbReference type="ARBA" id="ARBA00022702"/>
    </source>
</evidence>
<dbReference type="Proteomes" id="UP000027120">
    <property type="component" value="Unassembled WGS sequence"/>
</dbReference>
<dbReference type="InterPro" id="IPR039252">
    <property type="entry name" value="RALFL27"/>
</dbReference>
<dbReference type="Pfam" id="PF05498">
    <property type="entry name" value="RALF"/>
    <property type="match status" value="1"/>
</dbReference>
<comment type="subcellular location">
    <subcellularLocation>
        <location evidence="1">Secreted</location>
    </subcellularLocation>
</comment>
<dbReference type="PANTHER" id="PTHR39112">
    <property type="entry name" value="PROTEIN RALF-LIKE 27-RELATED"/>
    <property type="match status" value="1"/>
</dbReference>
<protein>
    <submittedName>
        <fullName evidence="7">Uncharacterized protein</fullName>
    </submittedName>
</protein>
<evidence type="ECO:0000256" key="2">
    <source>
        <dbReference type="ARBA" id="ARBA00009178"/>
    </source>
</evidence>
<evidence type="ECO:0000256" key="3">
    <source>
        <dbReference type="ARBA" id="ARBA00022525"/>
    </source>
</evidence>
<dbReference type="GO" id="GO:0005576">
    <property type="term" value="C:extracellular region"/>
    <property type="evidence" value="ECO:0007669"/>
    <property type="project" value="UniProtKB-SubCell"/>
</dbReference>